<reference evidence="14 15" key="1">
    <citation type="submission" date="2012-12" db="EMBL/GenBank/DDBJ databases">
        <title>Novel taxa of Listeriaceae from agricultural environments in the United States.</title>
        <authorList>
            <person name="den Bakker H.C."/>
            <person name="Allred A."/>
            <person name="Warchocki S."/>
            <person name="Wright E.M."/>
            <person name="Burrell A."/>
            <person name="Nightingale K.K."/>
            <person name="Kephart D."/>
            <person name="Wiedmann M."/>
        </authorList>
    </citation>
    <scope>NUCLEOTIDE SEQUENCE [LARGE SCALE GENOMIC DNA]</scope>
    <source>
        <strain evidence="14 15">FSL F6-1037</strain>
    </source>
</reference>
<dbReference type="NCBIfam" id="TIGR02397">
    <property type="entry name" value="dnaX_nterm"/>
    <property type="match status" value="1"/>
</dbReference>
<dbReference type="InterPro" id="IPR012763">
    <property type="entry name" value="DNA_pol_III_sug/sutau_N"/>
</dbReference>
<comment type="catalytic activity">
    <reaction evidence="11">
        <text>DNA(n) + a 2'-deoxyribonucleoside 5'-triphosphate = DNA(n+1) + diphosphate</text>
        <dbReference type="Rhea" id="RHEA:22508"/>
        <dbReference type="Rhea" id="RHEA-COMP:17339"/>
        <dbReference type="Rhea" id="RHEA-COMP:17340"/>
        <dbReference type="ChEBI" id="CHEBI:33019"/>
        <dbReference type="ChEBI" id="CHEBI:61560"/>
        <dbReference type="ChEBI" id="CHEBI:173112"/>
        <dbReference type="EC" id="2.7.7.7"/>
    </reaction>
</comment>
<feature type="compositionally biased region" description="Polar residues" evidence="12">
    <location>
        <begin position="541"/>
        <end position="560"/>
    </location>
</feature>
<sequence>MSYRAMYRVWRSQTFADVVGQQHITQTLQNAISQNKTSHAYLFSGPRGTGKTSVAKIFAKAINCEHKNDEMEPCNTCDVCQSITNGTLDDVLEIDAASNNGVDEIRDIRDKVKYAPTRAAFKIYIIDEVHMLSTGAFNALLKTLEEPPANVIFILATTEPHKLPLTIISRCQRFDFKRITTADIVGRMQFILEAEKINYEAEALQVVGRAAEGGMRDALSLLDQTIAYNPAEVLVENALMITGASSQQLLTEMVGLVTAGDAQGAVATLIKLLNEGKDATRIVEDLLLYYRDVMLYQQAPSYTESFQRVTLDDAFIEVSSRIDTNLIYRYVAQLNEAQQQMRFSNHPQIYLEVTLVNMSQAATIKPAVVSQDQQQAPDNEAMADLQQQIKAMQQQLADLNAGNGQIKPADKAVRSTARSSHSSGRRAKIETNAINTVLDNATSEQLILIRQNWSDILNMLMKSQAALLAEAEPVAASEQAMVIKFKYDIHCQMAMGNATFVEDMKAHVLRLTNKTLNVIGVPEDGWNALRTSFIAKRQVNEEPSNTATASQGEPVEQPSSTNPAIAAAVALFGKELVEIKAD</sequence>
<dbReference type="Pfam" id="PF12169">
    <property type="entry name" value="DNA_pol3_gamma3"/>
    <property type="match status" value="1"/>
</dbReference>
<dbReference type="Pfam" id="PF13177">
    <property type="entry name" value="DNA_pol3_delta2"/>
    <property type="match status" value="1"/>
</dbReference>
<dbReference type="PATRIC" id="fig|1265861.3.peg.2178"/>
<protein>
    <recommendedName>
        <fullName evidence="2">DNA-directed DNA polymerase</fullName>
        <ecNumber evidence="2">2.7.7.7</ecNumber>
    </recommendedName>
</protein>
<dbReference type="InterPro" id="IPR008921">
    <property type="entry name" value="DNA_pol3_clamp-load_cplx_C"/>
</dbReference>
<dbReference type="PANTHER" id="PTHR11669">
    <property type="entry name" value="REPLICATION FACTOR C / DNA POLYMERASE III GAMMA-TAU SUBUNIT"/>
    <property type="match status" value="1"/>
</dbReference>
<dbReference type="PRINTS" id="PR00300">
    <property type="entry name" value="CLPPROTEASEA"/>
</dbReference>
<gene>
    <name evidence="14" type="ORF">BCAMP_11065</name>
</gene>
<dbReference type="Proteomes" id="UP000019243">
    <property type="component" value="Unassembled WGS sequence"/>
</dbReference>
<evidence type="ECO:0000256" key="3">
    <source>
        <dbReference type="ARBA" id="ARBA00022679"/>
    </source>
</evidence>
<evidence type="ECO:0000256" key="4">
    <source>
        <dbReference type="ARBA" id="ARBA00022695"/>
    </source>
</evidence>
<evidence type="ECO:0000256" key="6">
    <source>
        <dbReference type="ARBA" id="ARBA00022723"/>
    </source>
</evidence>
<dbReference type="InterPro" id="IPR022754">
    <property type="entry name" value="DNA_pol_III_gamma-3"/>
</dbReference>
<dbReference type="SUPFAM" id="SSF52540">
    <property type="entry name" value="P-loop containing nucleoside triphosphate hydrolases"/>
    <property type="match status" value="1"/>
</dbReference>
<dbReference type="RefSeq" id="WP_035315439.1">
    <property type="nucleotide sequence ID" value="NZ_AODH01000049.1"/>
</dbReference>
<dbReference type="GO" id="GO:0009360">
    <property type="term" value="C:DNA polymerase III complex"/>
    <property type="evidence" value="ECO:0007669"/>
    <property type="project" value="InterPro"/>
</dbReference>
<name>W7CGE6_9LIST</name>
<keyword evidence="15" id="KW-1185">Reference proteome</keyword>
<dbReference type="InterPro" id="IPR050238">
    <property type="entry name" value="DNA_Rep/Repair_Clamp_Loader"/>
</dbReference>
<keyword evidence="7" id="KW-0547">Nucleotide-binding</keyword>
<proteinExistence type="inferred from homology"/>
<dbReference type="InterPro" id="IPR045085">
    <property type="entry name" value="HLD_clamp_pol_III_gamma_tau"/>
</dbReference>
<feature type="domain" description="AAA+ ATPase" evidence="13">
    <location>
        <begin position="37"/>
        <end position="180"/>
    </location>
</feature>
<organism evidence="14 15">
    <name type="scientific">Brochothrix campestris FSL F6-1037</name>
    <dbReference type="NCBI Taxonomy" id="1265861"/>
    <lineage>
        <taxon>Bacteria</taxon>
        <taxon>Bacillati</taxon>
        <taxon>Bacillota</taxon>
        <taxon>Bacilli</taxon>
        <taxon>Bacillales</taxon>
        <taxon>Listeriaceae</taxon>
        <taxon>Brochothrix</taxon>
    </lineage>
</organism>
<dbReference type="GO" id="GO:0005524">
    <property type="term" value="F:ATP binding"/>
    <property type="evidence" value="ECO:0007669"/>
    <property type="project" value="UniProtKB-KW"/>
</dbReference>
<evidence type="ECO:0000256" key="1">
    <source>
        <dbReference type="ARBA" id="ARBA00006360"/>
    </source>
</evidence>
<dbReference type="CDD" id="cd18137">
    <property type="entry name" value="HLD_clamp_pol_III_gamma_tau"/>
    <property type="match status" value="1"/>
</dbReference>
<evidence type="ECO:0000256" key="11">
    <source>
        <dbReference type="ARBA" id="ARBA00049244"/>
    </source>
</evidence>
<dbReference type="InterPro" id="IPR001270">
    <property type="entry name" value="ClpA/B"/>
</dbReference>
<dbReference type="InterPro" id="IPR027417">
    <property type="entry name" value="P-loop_NTPase"/>
</dbReference>
<keyword evidence="6" id="KW-0479">Metal-binding</keyword>
<dbReference type="PANTHER" id="PTHR11669:SF0">
    <property type="entry name" value="PROTEIN STICHEL-LIKE 2"/>
    <property type="match status" value="1"/>
</dbReference>
<comment type="similarity">
    <text evidence="1">Belongs to the DnaX/STICHEL family.</text>
</comment>
<evidence type="ECO:0000313" key="15">
    <source>
        <dbReference type="Proteomes" id="UP000019243"/>
    </source>
</evidence>
<evidence type="ECO:0000256" key="8">
    <source>
        <dbReference type="ARBA" id="ARBA00022833"/>
    </source>
</evidence>
<evidence type="ECO:0000256" key="7">
    <source>
        <dbReference type="ARBA" id="ARBA00022741"/>
    </source>
</evidence>
<feature type="region of interest" description="Disordered" evidence="12">
    <location>
        <begin position="540"/>
        <end position="560"/>
    </location>
</feature>
<evidence type="ECO:0000256" key="9">
    <source>
        <dbReference type="ARBA" id="ARBA00022840"/>
    </source>
</evidence>
<dbReference type="SMART" id="SM00382">
    <property type="entry name" value="AAA"/>
    <property type="match status" value="1"/>
</dbReference>
<dbReference type="GO" id="GO:0006261">
    <property type="term" value="P:DNA-templated DNA replication"/>
    <property type="evidence" value="ECO:0007669"/>
    <property type="project" value="TreeGrafter"/>
</dbReference>
<dbReference type="FunFam" id="3.40.50.300:FF:000014">
    <property type="entry name" value="DNA polymerase III subunit gamma/tau"/>
    <property type="match status" value="1"/>
</dbReference>
<evidence type="ECO:0000256" key="10">
    <source>
        <dbReference type="ARBA" id="ARBA00022932"/>
    </source>
</evidence>
<evidence type="ECO:0000256" key="12">
    <source>
        <dbReference type="SAM" id="MobiDB-lite"/>
    </source>
</evidence>
<evidence type="ECO:0000256" key="2">
    <source>
        <dbReference type="ARBA" id="ARBA00012417"/>
    </source>
</evidence>
<dbReference type="Pfam" id="PF22608">
    <property type="entry name" value="DNAX_ATPase_lid"/>
    <property type="match status" value="1"/>
</dbReference>
<dbReference type="SUPFAM" id="SSF48019">
    <property type="entry name" value="post-AAA+ oligomerization domain-like"/>
    <property type="match status" value="1"/>
</dbReference>
<dbReference type="EMBL" id="AODH01000049">
    <property type="protein sequence ID" value="EUJ36035.1"/>
    <property type="molecule type" value="Genomic_DNA"/>
</dbReference>
<dbReference type="GO" id="GO:0003887">
    <property type="term" value="F:DNA-directed DNA polymerase activity"/>
    <property type="evidence" value="ECO:0007669"/>
    <property type="project" value="UniProtKB-KW"/>
</dbReference>
<evidence type="ECO:0000259" key="13">
    <source>
        <dbReference type="SMART" id="SM00382"/>
    </source>
</evidence>
<keyword evidence="5" id="KW-0235">DNA replication</keyword>
<accession>W7CGE6</accession>
<dbReference type="GO" id="GO:0003677">
    <property type="term" value="F:DNA binding"/>
    <property type="evidence" value="ECO:0007669"/>
    <property type="project" value="InterPro"/>
</dbReference>
<comment type="caution">
    <text evidence="14">The sequence shown here is derived from an EMBL/GenBank/DDBJ whole genome shotgun (WGS) entry which is preliminary data.</text>
</comment>
<dbReference type="Gene3D" id="1.10.8.60">
    <property type="match status" value="1"/>
</dbReference>
<dbReference type="EC" id="2.7.7.7" evidence="2"/>
<dbReference type="CDD" id="cd00009">
    <property type="entry name" value="AAA"/>
    <property type="match status" value="1"/>
</dbReference>
<dbReference type="STRING" id="1265861.BCAMP_11065"/>
<keyword evidence="10" id="KW-0239">DNA-directed DNA polymerase</keyword>
<keyword evidence="8" id="KW-0862">Zinc</keyword>
<dbReference type="NCBIfam" id="NF004046">
    <property type="entry name" value="PRK05563.1"/>
    <property type="match status" value="1"/>
</dbReference>
<keyword evidence="9" id="KW-0067">ATP-binding</keyword>
<dbReference type="Gene3D" id="3.40.50.300">
    <property type="entry name" value="P-loop containing nucleotide triphosphate hydrolases"/>
    <property type="match status" value="1"/>
</dbReference>
<dbReference type="AlphaFoldDB" id="W7CGE6"/>
<dbReference type="Gene3D" id="1.20.272.10">
    <property type="match status" value="1"/>
</dbReference>
<dbReference type="InterPro" id="IPR003593">
    <property type="entry name" value="AAA+_ATPase"/>
</dbReference>
<evidence type="ECO:0000256" key="5">
    <source>
        <dbReference type="ARBA" id="ARBA00022705"/>
    </source>
</evidence>
<dbReference type="GO" id="GO:0046872">
    <property type="term" value="F:metal ion binding"/>
    <property type="evidence" value="ECO:0007669"/>
    <property type="project" value="UniProtKB-KW"/>
</dbReference>
<evidence type="ECO:0000313" key="14">
    <source>
        <dbReference type="EMBL" id="EUJ36035.1"/>
    </source>
</evidence>
<dbReference type="OrthoDB" id="9810148at2"/>
<keyword evidence="3 14" id="KW-0808">Transferase</keyword>
<dbReference type="FunFam" id="1.10.8.60:FF:000013">
    <property type="entry name" value="DNA polymerase III subunit gamma/tau"/>
    <property type="match status" value="1"/>
</dbReference>
<keyword evidence="4 14" id="KW-0548">Nucleotidyltransferase</keyword>